<evidence type="ECO:0000256" key="4">
    <source>
        <dbReference type="RuleBase" id="RU003357"/>
    </source>
</evidence>
<evidence type="ECO:0000256" key="1">
    <source>
        <dbReference type="ARBA" id="ARBA00004442"/>
    </source>
</evidence>
<dbReference type="InterPro" id="IPR037066">
    <property type="entry name" value="Plug_dom_sf"/>
</dbReference>
<dbReference type="InterPro" id="IPR012910">
    <property type="entry name" value="Plug_dom"/>
</dbReference>
<dbReference type="InterPro" id="IPR000531">
    <property type="entry name" value="Beta-barrel_TonB"/>
</dbReference>
<evidence type="ECO:0000256" key="2">
    <source>
        <dbReference type="ARBA" id="ARBA00023136"/>
    </source>
</evidence>
<dbReference type="PANTHER" id="PTHR47234">
    <property type="match status" value="1"/>
</dbReference>
<dbReference type="Pfam" id="PF00593">
    <property type="entry name" value="TonB_dep_Rec_b-barrel"/>
    <property type="match status" value="1"/>
</dbReference>
<sequence>MTVKRNFLLGSTVLAGVLAVAAPSFAQEATQSDGEGATEVGEIVVTGSRIRRPDLTSPAPLSVVNSETIDEKGFANLADAINEQPVTGVPISPDGDQAGFGVGRSFINLFNLGSNRTLVLVNGRRFVGANVASIFSGAGAGGQVDISSIPTALVNRIETIQATGGAIYGSDAVAGVVNVITNTEYEGVEFNVEYGLSERNDAQQIRTRITAGDKFLDDRLSLSGSYEYAETDSLIYTDRDRTALQIFSALNPANRNATDGIPAQIYYYNRRIPEITQGGLAFRTAGIGLANLLTIANPNGAGRVAAQFAPDGSLVPYNTGTFYQASIASGGDGLNLAELTSLQAPVKRHNATMFGQFNITDNVRLNAEVFYNHTAASEDFNQPIYNSGLFGGNSGALQMSTANPFLPAATRAAILSQPTPLPADTANPGERLFFLQRASTDLVEPNNITESDTGRIVLDLNGDFEAAGRRFNWNTAVNYGQNEGFFQQDNIVQANFLQAINVNRSATGAIQCADATARAAGCQPLNLFGQGARSQEALDYIGTTFRQDYSIKQTSYEANFGGEVVELPAGWAAFNVGYEYRKEESEFQPNDASRLGIGRSAAIAPLKGEFDTSEWYAEVAVPIVGGDFTLPFVRALDFDASYRSVDHSEAGQDESWSLGARWRVNADLTFRGSKSRSFRAPAITELFLPASSSFITATDPCDLRNIDSGPNPTARRANCEAAFVGLGLPADFQLTSNIQAATQRGTTAGNPDLNNEIAEQETYGLIYQPSFVPGFTFSFDYVKIDLTAAISNFSLTSILQVCYDLPTPDQAACSRFQRGRAGFELGGTSLAGQILGADIAPNGVGPQTGFINAGYQNFEGFTVGAQYGFDLDDLTYWTNMGRLDFNFSLFQVEKQESSATGLGFDLSNTRNTLGNSDVRWKLDTAYRNGGFAALLTTRYTGEYVRSNTATIENFAPLTIGDQYLHDLSLAYTWENSFGLGARDLTARLQVRNLLDSEPPQYATGVGVYDLIGRYYQVGLTARF</sequence>
<dbReference type="Gene3D" id="2.170.130.10">
    <property type="entry name" value="TonB-dependent receptor, plug domain"/>
    <property type="match status" value="1"/>
</dbReference>
<dbReference type="RefSeq" id="WP_205682822.1">
    <property type="nucleotide sequence ID" value="NZ_CP070968.1"/>
</dbReference>
<keyword evidence="2 4" id="KW-0472">Membrane</keyword>
<feature type="chain" id="PRO_5045776821" evidence="5">
    <location>
        <begin position="27"/>
        <end position="1023"/>
    </location>
</feature>
<comment type="subcellular location">
    <subcellularLocation>
        <location evidence="1 4">Cell outer membrane</location>
    </subcellularLocation>
</comment>
<dbReference type="SUPFAM" id="SSF56935">
    <property type="entry name" value="Porins"/>
    <property type="match status" value="1"/>
</dbReference>
<comment type="similarity">
    <text evidence="4">Belongs to the TonB-dependent receptor family.</text>
</comment>
<dbReference type="PANTHER" id="PTHR47234:SF2">
    <property type="entry name" value="TONB-DEPENDENT RECEPTOR"/>
    <property type="match status" value="1"/>
</dbReference>
<accession>A0ABX7LUK7</accession>
<evidence type="ECO:0000313" key="8">
    <source>
        <dbReference type="EMBL" id="QSF55464.1"/>
    </source>
</evidence>
<proteinExistence type="inferred from homology"/>
<gene>
    <name evidence="8" type="ORF">JX001_06670</name>
</gene>
<keyword evidence="5" id="KW-0732">Signal</keyword>
<feature type="domain" description="TonB-dependent receptor plug" evidence="7">
    <location>
        <begin position="56"/>
        <end position="176"/>
    </location>
</feature>
<protein>
    <submittedName>
        <fullName evidence="8">TonB-dependent receptor</fullName>
    </submittedName>
</protein>
<organism evidence="8 9">
    <name type="scientific">Brevundimonas fontaquae</name>
    <dbReference type="NCBI Taxonomy" id="2813778"/>
    <lineage>
        <taxon>Bacteria</taxon>
        <taxon>Pseudomonadati</taxon>
        <taxon>Pseudomonadota</taxon>
        <taxon>Alphaproteobacteria</taxon>
        <taxon>Caulobacterales</taxon>
        <taxon>Caulobacteraceae</taxon>
        <taxon>Brevundimonas</taxon>
    </lineage>
</organism>
<dbReference type="Pfam" id="PF07715">
    <property type="entry name" value="Plug"/>
    <property type="match status" value="1"/>
</dbReference>
<feature type="domain" description="TonB-dependent receptor-like beta-barrel" evidence="6">
    <location>
        <begin position="450"/>
        <end position="993"/>
    </location>
</feature>
<name>A0ABX7LUK7_9CAUL</name>
<evidence type="ECO:0000259" key="7">
    <source>
        <dbReference type="Pfam" id="PF07715"/>
    </source>
</evidence>
<dbReference type="InterPro" id="IPR036942">
    <property type="entry name" value="Beta-barrel_TonB_sf"/>
</dbReference>
<evidence type="ECO:0000259" key="6">
    <source>
        <dbReference type="Pfam" id="PF00593"/>
    </source>
</evidence>
<keyword evidence="8" id="KW-0675">Receptor</keyword>
<keyword evidence="9" id="KW-1185">Reference proteome</keyword>
<dbReference type="EMBL" id="CP070968">
    <property type="protein sequence ID" value="QSF55464.1"/>
    <property type="molecule type" value="Genomic_DNA"/>
</dbReference>
<evidence type="ECO:0000256" key="3">
    <source>
        <dbReference type="ARBA" id="ARBA00023237"/>
    </source>
</evidence>
<feature type="signal peptide" evidence="5">
    <location>
        <begin position="1"/>
        <end position="26"/>
    </location>
</feature>
<reference evidence="8 9" key="1">
    <citation type="submission" date="2021-02" db="EMBL/GenBank/DDBJ databases">
        <title>Brevundimonas sp. CS1 genome sequence.</title>
        <authorList>
            <person name="Lee K."/>
            <person name="Choi Y.-J."/>
            <person name="Son H.-R."/>
        </authorList>
    </citation>
    <scope>NUCLEOTIDE SEQUENCE [LARGE SCALE GENOMIC DNA]</scope>
    <source>
        <strain evidence="8 9">CS1</strain>
    </source>
</reference>
<evidence type="ECO:0000313" key="9">
    <source>
        <dbReference type="Proteomes" id="UP000662957"/>
    </source>
</evidence>
<dbReference type="Proteomes" id="UP000662957">
    <property type="component" value="Chromosome"/>
</dbReference>
<evidence type="ECO:0000256" key="5">
    <source>
        <dbReference type="SAM" id="SignalP"/>
    </source>
</evidence>
<keyword evidence="3" id="KW-0998">Cell outer membrane</keyword>
<dbReference type="Gene3D" id="2.40.170.20">
    <property type="entry name" value="TonB-dependent receptor, beta-barrel domain"/>
    <property type="match status" value="1"/>
</dbReference>
<keyword evidence="4" id="KW-0798">TonB box</keyword>